<feature type="compositionally biased region" description="Low complexity" evidence="2">
    <location>
        <begin position="28"/>
        <end position="40"/>
    </location>
</feature>
<dbReference type="PANTHER" id="PTHR23325:SF1">
    <property type="entry name" value="SERUM RESPONSE FACTOR-BINDING PROTEIN 1"/>
    <property type="match status" value="1"/>
</dbReference>
<dbReference type="InterPro" id="IPR037393">
    <property type="entry name" value="Bud22/SRFB1"/>
</dbReference>
<feature type="region of interest" description="Disordered" evidence="2">
    <location>
        <begin position="185"/>
        <end position="272"/>
    </location>
</feature>
<evidence type="ECO:0000313" key="5">
    <source>
        <dbReference type="Proteomes" id="UP000799640"/>
    </source>
</evidence>
<feature type="compositionally biased region" description="Basic residues" evidence="2">
    <location>
        <begin position="335"/>
        <end position="345"/>
    </location>
</feature>
<organism evidence="4 5">
    <name type="scientific">Trichodelitschia bisporula</name>
    <dbReference type="NCBI Taxonomy" id="703511"/>
    <lineage>
        <taxon>Eukaryota</taxon>
        <taxon>Fungi</taxon>
        <taxon>Dikarya</taxon>
        <taxon>Ascomycota</taxon>
        <taxon>Pezizomycotina</taxon>
        <taxon>Dothideomycetes</taxon>
        <taxon>Dothideomycetes incertae sedis</taxon>
        <taxon>Phaeotrichales</taxon>
        <taxon>Phaeotrichaceae</taxon>
        <taxon>Trichodelitschia</taxon>
    </lineage>
</organism>
<feature type="compositionally biased region" description="Basic residues" evidence="2">
    <location>
        <begin position="1"/>
        <end position="10"/>
    </location>
</feature>
<dbReference type="OrthoDB" id="3364872at2759"/>
<dbReference type="AlphaFoldDB" id="A0A6G1HLQ7"/>
<keyword evidence="5" id="KW-1185">Reference proteome</keyword>
<dbReference type="GO" id="GO:0005634">
    <property type="term" value="C:nucleus"/>
    <property type="evidence" value="ECO:0007669"/>
    <property type="project" value="TreeGrafter"/>
</dbReference>
<feature type="compositionally biased region" description="Acidic residues" evidence="2">
    <location>
        <begin position="200"/>
        <end position="214"/>
    </location>
</feature>
<evidence type="ECO:0000313" key="4">
    <source>
        <dbReference type="EMBL" id="KAF2396993.1"/>
    </source>
</evidence>
<feature type="compositionally biased region" description="Basic and acidic residues" evidence="2">
    <location>
        <begin position="346"/>
        <end position="377"/>
    </location>
</feature>
<feature type="domain" description="Bud22" evidence="3">
    <location>
        <begin position="59"/>
        <end position="444"/>
    </location>
</feature>
<gene>
    <name evidence="4" type="ORF">EJ06DRAFT_551462</name>
</gene>
<feature type="region of interest" description="Disordered" evidence="2">
    <location>
        <begin position="1"/>
        <end position="51"/>
    </location>
</feature>
<evidence type="ECO:0000256" key="1">
    <source>
        <dbReference type="ARBA" id="ARBA00023054"/>
    </source>
</evidence>
<name>A0A6G1HLQ7_9PEZI</name>
<accession>A0A6G1HLQ7</accession>
<keyword evidence="1" id="KW-0175">Coiled coil</keyword>
<dbReference type="PANTHER" id="PTHR23325">
    <property type="entry name" value="SERUM RESPONSE FACTOR-BINDING"/>
    <property type="match status" value="1"/>
</dbReference>
<proteinExistence type="predicted"/>
<dbReference type="GO" id="GO:0030490">
    <property type="term" value="P:maturation of SSU-rRNA"/>
    <property type="evidence" value="ECO:0007669"/>
    <property type="project" value="TreeGrafter"/>
</dbReference>
<dbReference type="EMBL" id="ML996705">
    <property type="protein sequence ID" value="KAF2396993.1"/>
    <property type="molecule type" value="Genomic_DNA"/>
</dbReference>
<dbReference type="Proteomes" id="UP000799640">
    <property type="component" value="Unassembled WGS sequence"/>
</dbReference>
<protein>
    <submittedName>
        <fullName evidence="4">Bud-site selection protein</fullName>
    </submittedName>
</protein>
<sequence>MTTTMPKRKREPTSPAEGAPSTRPETTSAAKVNPNAVAAPASPPRLSSRQRTTIAALLNSGKKDLTKALKLARGFERQKLSRRKKTAEAGKDQPGVEKVCREIRALKACDFPVLAEGYMLRVLGRVKAIANTDVLPTAPTDPPKKDALEELAAANIRARLCASQPVRECVDGIVERVKGALGAVGRTSETTNKPRAPVSDDVDMDADSESEEEGWNGFSSSDGAGSGSGVEDAASESDDFGTYDARLAPGSDSDSDNESDAPSLPSSIDSAASQLHIELADTIRKAKATAPLLPTADPAVSKPNSSTFLPSLTMAGYWSGSDSAPSDLGEEIAPRKNRRGQRARRAIWEKKYGDKAKHVANAPKERGGRDEGWDLKRGAQGTDGHGRGRRSTGANTEPVVEREKKVVPRRKDDEGPLHPSWVAKKKVKEAMGKMEFKGTKVTFD</sequence>
<dbReference type="InterPro" id="IPR015158">
    <property type="entry name" value="Bud22_dom"/>
</dbReference>
<feature type="compositionally biased region" description="Basic and acidic residues" evidence="2">
    <location>
        <begin position="399"/>
        <end position="416"/>
    </location>
</feature>
<feature type="region of interest" description="Disordered" evidence="2">
    <location>
        <begin position="321"/>
        <end position="420"/>
    </location>
</feature>
<dbReference type="GO" id="GO:0030686">
    <property type="term" value="C:90S preribosome"/>
    <property type="evidence" value="ECO:0007669"/>
    <property type="project" value="TreeGrafter"/>
</dbReference>
<evidence type="ECO:0000259" key="3">
    <source>
        <dbReference type="Pfam" id="PF09073"/>
    </source>
</evidence>
<evidence type="ECO:0000256" key="2">
    <source>
        <dbReference type="SAM" id="MobiDB-lite"/>
    </source>
</evidence>
<dbReference type="Pfam" id="PF09073">
    <property type="entry name" value="BUD22"/>
    <property type="match status" value="1"/>
</dbReference>
<reference evidence="4" key="1">
    <citation type="journal article" date="2020" name="Stud. Mycol.">
        <title>101 Dothideomycetes genomes: a test case for predicting lifestyles and emergence of pathogens.</title>
        <authorList>
            <person name="Haridas S."/>
            <person name="Albert R."/>
            <person name="Binder M."/>
            <person name="Bloem J."/>
            <person name="Labutti K."/>
            <person name="Salamov A."/>
            <person name="Andreopoulos B."/>
            <person name="Baker S."/>
            <person name="Barry K."/>
            <person name="Bills G."/>
            <person name="Bluhm B."/>
            <person name="Cannon C."/>
            <person name="Castanera R."/>
            <person name="Culley D."/>
            <person name="Daum C."/>
            <person name="Ezra D."/>
            <person name="Gonzalez J."/>
            <person name="Henrissat B."/>
            <person name="Kuo A."/>
            <person name="Liang C."/>
            <person name="Lipzen A."/>
            <person name="Lutzoni F."/>
            <person name="Magnuson J."/>
            <person name="Mondo S."/>
            <person name="Nolan M."/>
            <person name="Ohm R."/>
            <person name="Pangilinan J."/>
            <person name="Park H.-J."/>
            <person name="Ramirez L."/>
            <person name="Alfaro M."/>
            <person name="Sun H."/>
            <person name="Tritt A."/>
            <person name="Yoshinaga Y."/>
            <person name="Zwiers L.-H."/>
            <person name="Turgeon B."/>
            <person name="Goodwin S."/>
            <person name="Spatafora J."/>
            <person name="Crous P."/>
            <person name="Grigoriev I."/>
        </authorList>
    </citation>
    <scope>NUCLEOTIDE SEQUENCE</scope>
    <source>
        <strain evidence="4">CBS 262.69</strain>
    </source>
</reference>